<organism evidence="1 2">
    <name type="scientific">Hoeflea prorocentri</name>
    <dbReference type="NCBI Taxonomy" id="1922333"/>
    <lineage>
        <taxon>Bacteria</taxon>
        <taxon>Pseudomonadati</taxon>
        <taxon>Pseudomonadota</taxon>
        <taxon>Alphaproteobacteria</taxon>
        <taxon>Hyphomicrobiales</taxon>
        <taxon>Rhizobiaceae</taxon>
        <taxon>Hoeflea</taxon>
    </lineage>
</organism>
<evidence type="ECO:0000313" key="1">
    <source>
        <dbReference type="EMBL" id="MDA5400434.1"/>
    </source>
</evidence>
<gene>
    <name evidence="1" type="ORF">OQ273_17800</name>
</gene>
<sequence length="91" mass="9982">MRLRDLTAFFSAFSPSPLPSQSQQTISPEMDASLVDFFRAPQEFGLPPFALCPHMGTWVTAELALDYALRAGGPLADRHDDGRSDQAHHAP</sequence>
<evidence type="ECO:0000313" key="2">
    <source>
        <dbReference type="Proteomes" id="UP001151234"/>
    </source>
</evidence>
<dbReference type="RefSeq" id="WP_267991990.1">
    <property type="nucleotide sequence ID" value="NZ_JAPJZI010000001.1"/>
</dbReference>
<dbReference type="AlphaFoldDB" id="A0A9X3ZIN4"/>
<accession>A0A9X3ZIN4</accession>
<dbReference type="Proteomes" id="UP001151234">
    <property type="component" value="Unassembled WGS sequence"/>
</dbReference>
<keyword evidence="2" id="KW-1185">Reference proteome</keyword>
<comment type="caution">
    <text evidence="1">The sequence shown here is derived from an EMBL/GenBank/DDBJ whole genome shotgun (WGS) entry which is preliminary data.</text>
</comment>
<proteinExistence type="predicted"/>
<protein>
    <submittedName>
        <fullName evidence="1">Uncharacterized protein</fullName>
    </submittedName>
</protein>
<reference evidence="1" key="1">
    <citation type="submission" date="2022-11" db="EMBL/GenBank/DDBJ databases">
        <title>Draft genome sequence of Hoeflea poritis E7-10 and Hoeflea prorocentri PM5-8, separated from scleractinian coral Porites lutea and marine dinoflagellate.</title>
        <authorList>
            <person name="Zhang G."/>
            <person name="Wei Q."/>
            <person name="Cai L."/>
        </authorList>
    </citation>
    <scope>NUCLEOTIDE SEQUENCE</scope>
    <source>
        <strain evidence="1">PM5-8</strain>
    </source>
</reference>
<name>A0A9X3ZIN4_9HYPH</name>
<dbReference type="EMBL" id="JAPJZI010000001">
    <property type="protein sequence ID" value="MDA5400434.1"/>
    <property type="molecule type" value="Genomic_DNA"/>
</dbReference>